<feature type="domain" description="Copper resistance protein D" evidence="8">
    <location>
        <begin position="241"/>
        <end position="340"/>
    </location>
</feature>
<evidence type="ECO:0000256" key="7">
    <source>
        <dbReference type="SAM" id="Phobius"/>
    </source>
</evidence>
<feature type="transmembrane region" description="Helical" evidence="7">
    <location>
        <begin position="318"/>
        <end position="341"/>
    </location>
</feature>
<evidence type="ECO:0000256" key="6">
    <source>
        <dbReference type="SAM" id="MobiDB-lite"/>
    </source>
</evidence>
<feature type="transmembrane region" description="Helical" evidence="7">
    <location>
        <begin position="530"/>
        <end position="552"/>
    </location>
</feature>
<dbReference type="Pfam" id="PF09678">
    <property type="entry name" value="Caa3_CtaG"/>
    <property type="match status" value="1"/>
</dbReference>
<dbReference type="PANTHER" id="PTHR34820:SF4">
    <property type="entry name" value="INNER MEMBRANE PROTEIN YEBZ"/>
    <property type="match status" value="1"/>
</dbReference>
<dbReference type="AlphaFoldDB" id="A0A5P9QH53"/>
<dbReference type="InterPro" id="IPR019108">
    <property type="entry name" value="Caa3_assmbl_CtaG-rel"/>
</dbReference>
<feature type="transmembrane region" description="Helical" evidence="7">
    <location>
        <begin position="379"/>
        <end position="399"/>
    </location>
</feature>
<evidence type="ECO:0000256" key="5">
    <source>
        <dbReference type="ARBA" id="ARBA00023136"/>
    </source>
</evidence>
<evidence type="ECO:0000259" key="8">
    <source>
        <dbReference type="Pfam" id="PF05425"/>
    </source>
</evidence>
<organism evidence="9 10">
    <name type="scientific">Luteimicrobium xylanilyticum</name>
    <dbReference type="NCBI Taxonomy" id="1133546"/>
    <lineage>
        <taxon>Bacteria</taxon>
        <taxon>Bacillati</taxon>
        <taxon>Actinomycetota</taxon>
        <taxon>Actinomycetes</taxon>
        <taxon>Micrococcales</taxon>
        <taxon>Luteimicrobium</taxon>
    </lineage>
</organism>
<dbReference type="GO" id="GO:0005886">
    <property type="term" value="C:plasma membrane"/>
    <property type="evidence" value="ECO:0007669"/>
    <property type="project" value="UniProtKB-SubCell"/>
</dbReference>
<feature type="transmembrane region" description="Helical" evidence="7">
    <location>
        <begin position="249"/>
        <end position="267"/>
    </location>
</feature>
<comment type="subcellular location">
    <subcellularLocation>
        <location evidence="1">Cell membrane</location>
        <topology evidence="1">Multi-pass membrane protein</topology>
    </subcellularLocation>
</comment>
<keyword evidence="4 7" id="KW-1133">Transmembrane helix</keyword>
<feature type="transmembrane region" description="Helical" evidence="7">
    <location>
        <begin position="159"/>
        <end position="179"/>
    </location>
</feature>
<protein>
    <recommendedName>
        <fullName evidence="8">Copper resistance protein D domain-containing protein</fullName>
    </recommendedName>
</protein>
<feature type="transmembrane region" description="Helical" evidence="7">
    <location>
        <begin position="130"/>
        <end position="152"/>
    </location>
</feature>
<feature type="transmembrane region" description="Helical" evidence="7">
    <location>
        <begin position="411"/>
        <end position="429"/>
    </location>
</feature>
<evidence type="ECO:0000313" key="10">
    <source>
        <dbReference type="Proteomes" id="UP000326702"/>
    </source>
</evidence>
<dbReference type="Proteomes" id="UP000326702">
    <property type="component" value="Chromosome"/>
</dbReference>
<gene>
    <name evidence="9" type="ORF">KDY119_03331</name>
</gene>
<feature type="transmembrane region" description="Helical" evidence="7">
    <location>
        <begin position="615"/>
        <end position="636"/>
    </location>
</feature>
<keyword evidence="2" id="KW-1003">Cell membrane</keyword>
<evidence type="ECO:0000313" key="9">
    <source>
        <dbReference type="EMBL" id="QFU99795.1"/>
    </source>
</evidence>
<sequence length="676" mass="71525">MLAAPGAVVVGIVAALLAGAFTEAFAAPGTGLLDPGVAVRLGLPVATLVTELSMAVTVGSLALALFVLPWREPSDGVGFRRALVTAAVGAGVWAVAGLVQLVLEDANIAGMSLTDPAFGQQLGVFMTQVAYGRTLLEIVVLAAVTSTLLLLVRTPTGTAWTALLPVAALSLQAGTGHAAGTSSHELAISSLFLHLLGASVWIGGLATLGVVFWAGRGSDGGATVRRAGTARAGGARPDLAAVVGRYSQMALWCLGFVAVSGLVNGWIRAGSIDGLATRYGVLLLAKLVLLVVLGLIGYAHRTLVIGRLGRDDARPRGLFWRLAAVELAVMGAVMGVAVALASSAPPVSEVVGKDLTPSERVTGHVLPPALTPTRWFTEWNWDLILTVACAAGVVVYVGWALRLRRRGDAWSWGRTASWCVGMVALWWTTSGGPALYGHVLFSAHMAQHMVLAMVVPIFLVLGAPVTLALRGLPARKDGSRGPREWLLILVHSRWGQFVANPVVSAVLFASSLIVFYYTPLFSWSLHSYVGHLWMVVHFTGAGYLFANALIGIDPGPRRLGYPQRLILLFATMAFHAFFGVALISSETLLVPDWFGLLGRTWGSSAIEDQQTGGSVAWGVGEIPTLLLAVLVATSWARSDEREARRKDRKAERDGDAELRDYNAMLEKLAERDTPPR</sequence>
<feature type="transmembrane region" description="Helical" evidence="7">
    <location>
        <begin position="82"/>
        <end position="103"/>
    </location>
</feature>
<dbReference type="EMBL" id="CP045529">
    <property type="protein sequence ID" value="QFU99795.1"/>
    <property type="molecule type" value="Genomic_DNA"/>
</dbReference>
<keyword evidence="3 7" id="KW-0812">Transmembrane</keyword>
<feature type="transmembrane region" description="Helical" evidence="7">
    <location>
        <begin position="279"/>
        <end position="298"/>
    </location>
</feature>
<evidence type="ECO:0000256" key="4">
    <source>
        <dbReference type="ARBA" id="ARBA00022989"/>
    </source>
</evidence>
<dbReference type="InterPro" id="IPR008457">
    <property type="entry name" value="Cu-R_CopD_dom"/>
</dbReference>
<evidence type="ECO:0000256" key="3">
    <source>
        <dbReference type="ARBA" id="ARBA00022692"/>
    </source>
</evidence>
<feature type="region of interest" description="Disordered" evidence="6">
    <location>
        <begin position="639"/>
        <end position="660"/>
    </location>
</feature>
<name>A0A5P9QH53_9MICO</name>
<dbReference type="KEGG" id="lxl:KDY119_03331"/>
<feature type="transmembrane region" description="Helical" evidence="7">
    <location>
        <begin position="564"/>
        <end position="584"/>
    </location>
</feature>
<dbReference type="GO" id="GO:0006825">
    <property type="term" value="P:copper ion transport"/>
    <property type="evidence" value="ECO:0007669"/>
    <property type="project" value="InterPro"/>
</dbReference>
<feature type="transmembrane region" description="Helical" evidence="7">
    <location>
        <begin position="494"/>
        <end position="518"/>
    </location>
</feature>
<dbReference type="InterPro" id="IPR032694">
    <property type="entry name" value="CopC/D"/>
</dbReference>
<accession>A0A5P9QH53</accession>
<evidence type="ECO:0000256" key="1">
    <source>
        <dbReference type="ARBA" id="ARBA00004651"/>
    </source>
</evidence>
<feature type="transmembrane region" description="Helical" evidence="7">
    <location>
        <begin position="449"/>
        <end position="473"/>
    </location>
</feature>
<dbReference type="Pfam" id="PF05425">
    <property type="entry name" value="CopD"/>
    <property type="match status" value="1"/>
</dbReference>
<evidence type="ECO:0000256" key="2">
    <source>
        <dbReference type="ARBA" id="ARBA00022475"/>
    </source>
</evidence>
<dbReference type="PANTHER" id="PTHR34820">
    <property type="entry name" value="INNER MEMBRANE PROTEIN YEBZ"/>
    <property type="match status" value="1"/>
</dbReference>
<keyword evidence="5 7" id="KW-0472">Membrane</keyword>
<proteinExistence type="predicted"/>
<reference evidence="9 10" key="1">
    <citation type="submission" date="2019-10" db="EMBL/GenBank/DDBJ databases">
        <title>Genome sequence of Luteimicrobium xylanilyticum HY-24.</title>
        <authorList>
            <person name="Kim D.Y."/>
            <person name="Park H.-Y."/>
        </authorList>
    </citation>
    <scope>NUCLEOTIDE SEQUENCE [LARGE SCALE GENOMIC DNA]</scope>
    <source>
        <strain evidence="9 10">HY-24</strain>
    </source>
</reference>
<feature type="transmembrane region" description="Helical" evidence="7">
    <location>
        <begin position="191"/>
        <end position="215"/>
    </location>
</feature>
<feature type="transmembrane region" description="Helical" evidence="7">
    <location>
        <begin position="42"/>
        <end position="70"/>
    </location>
</feature>
<keyword evidence="10" id="KW-1185">Reference proteome</keyword>